<dbReference type="STRING" id="247490.KSU1_C0772"/>
<keyword evidence="4" id="KW-1185">Reference proteome</keyword>
<dbReference type="InterPro" id="IPR036953">
    <property type="entry name" value="GreA/GreB_C_sf"/>
</dbReference>
<evidence type="ECO:0000313" key="3">
    <source>
        <dbReference type="EMBL" id="GAB62368.1"/>
    </source>
</evidence>
<evidence type="ECO:0000259" key="1">
    <source>
        <dbReference type="Pfam" id="PF01272"/>
    </source>
</evidence>
<keyword evidence="3" id="KW-0648">Protein biosynthesis</keyword>
<dbReference type="InterPro" id="IPR029462">
    <property type="entry name" value="Rnk_N"/>
</dbReference>
<dbReference type="Gene3D" id="1.10.286.20">
    <property type="match status" value="1"/>
</dbReference>
<dbReference type="GO" id="GO:0003677">
    <property type="term" value="F:DNA binding"/>
    <property type="evidence" value="ECO:0007669"/>
    <property type="project" value="InterPro"/>
</dbReference>
<dbReference type="PANTHER" id="PTHR30437">
    <property type="entry name" value="TRANSCRIPTION ELONGATION FACTOR GREA"/>
    <property type="match status" value="1"/>
</dbReference>
<dbReference type="InterPro" id="IPR023459">
    <property type="entry name" value="Tscrpt_elong_fac_GreA/B_fam"/>
</dbReference>
<dbReference type="NCBIfam" id="NF004396">
    <property type="entry name" value="PRK05753.1"/>
    <property type="match status" value="1"/>
</dbReference>
<organism evidence="3 4">
    <name type="scientific">Candidatus Jettenia caeni</name>
    <dbReference type="NCBI Taxonomy" id="247490"/>
    <lineage>
        <taxon>Bacteria</taxon>
        <taxon>Pseudomonadati</taxon>
        <taxon>Planctomycetota</taxon>
        <taxon>Candidatus Brocadiia</taxon>
        <taxon>Candidatus Brocadiales</taxon>
        <taxon>Candidatus Brocadiaceae</taxon>
        <taxon>Candidatus Jettenia</taxon>
    </lineage>
</organism>
<dbReference type="GO" id="GO:0003746">
    <property type="term" value="F:translation elongation factor activity"/>
    <property type="evidence" value="ECO:0007669"/>
    <property type="project" value="UniProtKB-KW"/>
</dbReference>
<sequence>MKQREIFITKFDKDRLDELIEVAETFGGHSRQDLQDLQKELERARVISSKEVPSNVVTMNSRVLLHDTDTSEEMTYTLVFPKDADIESGSISVLAPIGTAILGYKEGDSIEWKVPSGRRSISIKKILYQPEAAGDFHL</sequence>
<dbReference type="Pfam" id="PF01272">
    <property type="entry name" value="GreA_GreB"/>
    <property type="match status" value="1"/>
</dbReference>
<dbReference type="OrthoDB" id="192847at2"/>
<dbReference type="eggNOG" id="COG0782">
    <property type="taxonomic scope" value="Bacteria"/>
</dbReference>
<comment type="caution">
    <text evidence="3">The sequence shown here is derived from an EMBL/GenBank/DDBJ whole genome shotgun (WGS) entry which is preliminary data.</text>
</comment>
<dbReference type="InterPro" id="IPR001437">
    <property type="entry name" value="Tscrpt_elong_fac_GreA/B_C"/>
</dbReference>
<feature type="domain" description="Regulator of nucleoside diphosphate kinase N-terminal" evidence="2">
    <location>
        <begin position="4"/>
        <end position="46"/>
    </location>
</feature>
<dbReference type="EMBL" id="BAFH01000003">
    <property type="protein sequence ID" value="GAB62368.1"/>
    <property type="molecule type" value="Genomic_DNA"/>
</dbReference>
<dbReference type="GO" id="GO:0032784">
    <property type="term" value="P:regulation of DNA-templated transcription elongation"/>
    <property type="evidence" value="ECO:0007669"/>
    <property type="project" value="InterPro"/>
</dbReference>
<dbReference type="AlphaFoldDB" id="I3IKX3"/>
<dbReference type="GO" id="GO:0006354">
    <property type="term" value="P:DNA-templated transcription elongation"/>
    <property type="evidence" value="ECO:0007669"/>
    <property type="project" value="TreeGrafter"/>
</dbReference>
<keyword evidence="3" id="KW-0251">Elongation factor</keyword>
<dbReference type="Gene3D" id="3.10.50.30">
    <property type="entry name" value="Transcription elongation factor, GreA/GreB, C-terminal domain"/>
    <property type="match status" value="1"/>
</dbReference>
<evidence type="ECO:0000259" key="2">
    <source>
        <dbReference type="Pfam" id="PF14760"/>
    </source>
</evidence>
<evidence type="ECO:0000313" key="4">
    <source>
        <dbReference type="Proteomes" id="UP000002985"/>
    </source>
</evidence>
<name>I3IKX3_9BACT</name>
<dbReference type="Proteomes" id="UP000002985">
    <property type="component" value="Unassembled WGS sequence"/>
</dbReference>
<proteinExistence type="predicted"/>
<dbReference type="GO" id="GO:0070063">
    <property type="term" value="F:RNA polymerase binding"/>
    <property type="evidence" value="ECO:0007669"/>
    <property type="project" value="InterPro"/>
</dbReference>
<dbReference type="PANTHER" id="PTHR30437:SF5">
    <property type="entry name" value="REGULATOR OF NUCLEOSIDE DIPHOSPHATE KINASE"/>
    <property type="match status" value="1"/>
</dbReference>
<dbReference type="SUPFAM" id="SSF54534">
    <property type="entry name" value="FKBP-like"/>
    <property type="match status" value="1"/>
</dbReference>
<protein>
    <submittedName>
        <fullName evidence="3">Transcription elongation factor</fullName>
    </submittedName>
</protein>
<reference evidence="3 4" key="1">
    <citation type="journal article" date="2012" name="FEBS Lett.">
        <title>Anammox organism KSU-1 expresses a NirK-type copper-containing nitrite reductase instead of a NirS-type with cytochrome cd1.</title>
        <authorList>
            <person name="Hira D."/>
            <person name="Toh H."/>
            <person name="Migita C.T."/>
            <person name="Okubo H."/>
            <person name="Nishiyama T."/>
            <person name="Hattori M."/>
            <person name="Furukawa K."/>
            <person name="Fujii T."/>
        </authorList>
    </citation>
    <scope>NUCLEOTIDE SEQUENCE [LARGE SCALE GENOMIC DNA]</scope>
</reference>
<dbReference type="Pfam" id="PF14760">
    <property type="entry name" value="Rnk_N"/>
    <property type="match status" value="1"/>
</dbReference>
<accession>I3IKX3</accession>
<feature type="domain" description="Transcription elongation factor GreA/GreB C-terminal" evidence="1">
    <location>
        <begin position="53"/>
        <end position="128"/>
    </location>
</feature>
<gene>
    <name evidence="3" type="ORF">KSU1_C0772</name>
</gene>
<dbReference type="FunFam" id="3.10.50.30:FF:000002">
    <property type="entry name" value="Regulator of nucleoside diphosphate kinase"/>
    <property type="match status" value="1"/>
</dbReference>